<sequence>MSFRDRLEECNSKLHVGRDESMAFKTAIFFLDLMAAQENENVSYQILEEEGRIFDRTPSSKEPEIMKLENYLSTLNSSYPRYWAVKLQLTHLGHADKCEMVRKQRDCLEGNPELSDLEAVYDSILDKWSKNWRAILLELDLIMRGASERDFYRLAFRILANNRRPEDVIFTERLKDLHEIRRVSTIHASIYDSSFAFCDIDFEEVECIATRKWGSEISRQAIHIVPPRISTTEMNLMFTTTRASNPLLGTYDSKNGLIFEKQLADAWEACQICIVPFFDTNLMFSTWEFRVMDSNLLKCSFLELNCLFKNIHGCQVEVGSIPRIDCIQFHWFLCLAISKNKKFDQQRIEQELIHGKQAWSTIDSTDRVKRILIVLLSEAVGRTLPLEITNLKAREHRISNYPEIKEVMLRICDVPDATPKLEGGGNEH</sequence>
<dbReference type="AlphaFoldDB" id="A0A4V4HUF8"/>
<gene>
    <name evidence="1" type="ORF">BGAL_0204g00100</name>
</gene>
<dbReference type="OrthoDB" id="5386595at2759"/>
<reference evidence="1 2" key="1">
    <citation type="submission" date="2017-12" db="EMBL/GenBank/DDBJ databases">
        <title>Comparative genomics of Botrytis spp.</title>
        <authorList>
            <person name="Valero-Jimenez C.A."/>
            <person name="Tapia P."/>
            <person name="Veloso J."/>
            <person name="Silva-Moreno E."/>
            <person name="Staats M."/>
            <person name="Valdes J.H."/>
            <person name="Van Kan J.A.L."/>
        </authorList>
    </citation>
    <scope>NUCLEOTIDE SEQUENCE [LARGE SCALE GENOMIC DNA]</scope>
    <source>
        <strain evidence="1 2">MUCL435</strain>
    </source>
</reference>
<organism evidence="1 2">
    <name type="scientific">Botrytis galanthina</name>
    <dbReference type="NCBI Taxonomy" id="278940"/>
    <lineage>
        <taxon>Eukaryota</taxon>
        <taxon>Fungi</taxon>
        <taxon>Dikarya</taxon>
        <taxon>Ascomycota</taxon>
        <taxon>Pezizomycotina</taxon>
        <taxon>Leotiomycetes</taxon>
        <taxon>Helotiales</taxon>
        <taxon>Sclerotiniaceae</taxon>
        <taxon>Botrytis</taxon>
    </lineage>
</organism>
<dbReference type="Proteomes" id="UP000308671">
    <property type="component" value="Unassembled WGS sequence"/>
</dbReference>
<protein>
    <recommendedName>
        <fullName evidence="3">HNH nuclease domain-containing protein</fullName>
    </recommendedName>
</protein>
<evidence type="ECO:0000313" key="2">
    <source>
        <dbReference type="Proteomes" id="UP000308671"/>
    </source>
</evidence>
<comment type="caution">
    <text evidence="1">The sequence shown here is derived from an EMBL/GenBank/DDBJ whole genome shotgun (WGS) entry which is preliminary data.</text>
</comment>
<evidence type="ECO:0000313" key="1">
    <source>
        <dbReference type="EMBL" id="THV49256.1"/>
    </source>
</evidence>
<accession>A0A4V4HUF8</accession>
<dbReference type="EMBL" id="PQXL01000204">
    <property type="protein sequence ID" value="THV49256.1"/>
    <property type="molecule type" value="Genomic_DNA"/>
</dbReference>
<keyword evidence="2" id="KW-1185">Reference proteome</keyword>
<proteinExistence type="predicted"/>
<evidence type="ECO:0008006" key="3">
    <source>
        <dbReference type="Google" id="ProtNLM"/>
    </source>
</evidence>
<name>A0A4V4HUF8_9HELO</name>